<keyword evidence="3" id="KW-0326">Glycosidase</keyword>
<dbReference type="AlphaFoldDB" id="A0AAD9I920"/>
<evidence type="ECO:0000313" key="5">
    <source>
        <dbReference type="EMBL" id="KAK2072879.1"/>
    </source>
</evidence>
<dbReference type="InterPro" id="IPR036452">
    <property type="entry name" value="Ribo_hydro-like"/>
</dbReference>
<feature type="domain" description="Inosine/uridine-preferring nucleoside hydrolase" evidence="4">
    <location>
        <begin position="10"/>
        <end position="362"/>
    </location>
</feature>
<sequence>MAATDQRIPVWLDCDPGHDDAFAILLAAYHPAIRLLGISTVFGNASLDKTSHNACSILTAIGKAHDIPVYMGAAHALGRPPMHAPTDIHGESGLDGTALLPVPAVPPRASPPAVAAAAAALAAAPPGTAWVVATGAFTNVAGLFAAHPALAAHVRGLALMGGALGGAFTPAVLGAVAGLPRLGNRTPFAEFNVLADPEAAARLFAHPQLAPKTTLVPLDLTHLVLATAEVRALLLYGPEGPREGPGKSTLRIMLVELLMFFAKTYAEVFGITPGPPLHDPLALAAVLTGLGNEHEIPFYDFDPTAGPDAARRERYEVTVVTEGSYDEAMAGAQTGQTTAKLLPPGQEGVRIPRGLDIPLFWKVLEQCVARADAANASISLN</sequence>
<dbReference type="SUPFAM" id="SSF53590">
    <property type="entry name" value="Nucleoside hydrolase"/>
    <property type="match status" value="1"/>
</dbReference>
<organism evidence="5 6">
    <name type="scientific">Phyllachora maydis</name>
    <dbReference type="NCBI Taxonomy" id="1825666"/>
    <lineage>
        <taxon>Eukaryota</taxon>
        <taxon>Fungi</taxon>
        <taxon>Dikarya</taxon>
        <taxon>Ascomycota</taxon>
        <taxon>Pezizomycotina</taxon>
        <taxon>Sordariomycetes</taxon>
        <taxon>Sordariomycetidae</taxon>
        <taxon>Phyllachorales</taxon>
        <taxon>Phyllachoraceae</taxon>
        <taxon>Phyllachora</taxon>
    </lineage>
</organism>
<evidence type="ECO:0000256" key="3">
    <source>
        <dbReference type="ARBA" id="ARBA00023295"/>
    </source>
</evidence>
<dbReference type="Proteomes" id="UP001217918">
    <property type="component" value="Unassembled WGS sequence"/>
</dbReference>
<keyword evidence="6" id="KW-1185">Reference proteome</keyword>
<dbReference type="Pfam" id="PF01156">
    <property type="entry name" value="IU_nuc_hydro"/>
    <property type="match status" value="1"/>
</dbReference>
<dbReference type="GO" id="GO:0006152">
    <property type="term" value="P:purine nucleoside catabolic process"/>
    <property type="evidence" value="ECO:0007669"/>
    <property type="project" value="TreeGrafter"/>
</dbReference>
<comment type="similarity">
    <text evidence="1">Belongs to the IUNH family.</text>
</comment>
<comment type="caution">
    <text evidence="5">The sequence shown here is derived from an EMBL/GenBank/DDBJ whole genome shotgun (WGS) entry which is preliminary data.</text>
</comment>
<dbReference type="GO" id="GO:0008477">
    <property type="term" value="F:purine nucleosidase activity"/>
    <property type="evidence" value="ECO:0007669"/>
    <property type="project" value="TreeGrafter"/>
</dbReference>
<dbReference type="PANTHER" id="PTHR12304">
    <property type="entry name" value="INOSINE-URIDINE PREFERRING NUCLEOSIDE HYDROLASE"/>
    <property type="match status" value="1"/>
</dbReference>
<evidence type="ECO:0000259" key="4">
    <source>
        <dbReference type="Pfam" id="PF01156"/>
    </source>
</evidence>
<evidence type="ECO:0000313" key="6">
    <source>
        <dbReference type="Proteomes" id="UP001217918"/>
    </source>
</evidence>
<gene>
    <name evidence="5" type="ORF">P8C59_007208</name>
</gene>
<evidence type="ECO:0000256" key="2">
    <source>
        <dbReference type="ARBA" id="ARBA00022801"/>
    </source>
</evidence>
<proteinExistence type="inferred from homology"/>
<protein>
    <recommendedName>
        <fullName evidence="4">Inosine/uridine-preferring nucleoside hydrolase domain-containing protein</fullName>
    </recommendedName>
</protein>
<accession>A0AAD9I920</accession>
<dbReference type="EMBL" id="JAQQPM010000006">
    <property type="protein sequence ID" value="KAK2072879.1"/>
    <property type="molecule type" value="Genomic_DNA"/>
</dbReference>
<reference evidence="5" key="1">
    <citation type="journal article" date="2023" name="Mol. Plant Microbe Interact.">
        <title>Elucidating the Obligate Nature and Biological Capacity of an Invasive Fungal Corn Pathogen.</title>
        <authorList>
            <person name="MacCready J.S."/>
            <person name="Roggenkamp E.M."/>
            <person name="Gdanetz K."/>
            <person name="Chilvers M.I."/>
        </authorList>
    </citation>
    <scope>NUCLEOTIDE SEQUENCE</scope>
    <source>
        <strain evidence="5">PM02</strain>
    </source>
</reference>
<dbReference type="InterPro" id="IPR023186">
    <property type="entry name" value="IUNH"/>
</dbReference>
<dbReference type="Gene3D" id="3.90.245.10">
    <property type="entry name" value="Ribonucleoside hydrolase-like"/>
    <property type="match status" value="1"/>
</dbReference>
<dbReference type="GO" id="GO:0005829">
    <property type="term" value="C:cytosol"/>
    <property type="evidence" value="ECO:0007669"/>
    <property type="project" value="TreeGrafter"/>
</dbReference>
<dbReference type="InterPro" id="IPR001910">
    <property type="entry name" value="Inosine/uridine_hydrolase_dom"/>
</dbReference>
<name>A0AAD9I920_9PEZI</name>
<keyword evidence="2" id="KW-0378">Hydrolase</keyword>
<dbReference type="PANTHER" id="PTHR12304:SF4">
    <property type="entry name" value="URIDINE NUCLEOSIDASE"/>
    <property type="match status" value="1"/>
</dbReference>
<evidence type="ECO:0000256" key="1">
    <source>
        <dbReference type="ARBA" id="ARBA00009176"/>
    </source>
</evidence>